<dbReference type="InterPro" id="IPR011051">
    <property type="entry name" value="RmlC_Cupin_sf"/>
</dbReference>
<comment type="catalytic activity">
    <reaction evidence="1">
        <text>D-mannose 6-phosphate = D-fructose 6-phosphate</text>
        <dbReference type="Rhea" id="RHEA:12356"/>
        <dbReference type="ChEBI" id="CHEBI:58735"/>
        <dbReference type="ChEBI" id="CHEBI:61527"/>
        <dbReference type="EC" id="5.3.1.8"/>
    </reaction>
</comment>
<dbReference type="PROSITE" id="PS00966">
    <property type="entry name" value="PMI_I_2"/>
    <property type="match status" value="1"/>
</dbReference>
<evidence type="ECO:0000259" key="11">
    <source>
        <dbReference type="Pfam" id="PF20512"/>
    </source>
</evidence>
<evidence type="ECO:0000256" key="4">
    <source>
        <dbReference type="ARBA" id="ARBA00011956"/>
    </source>
</evidence>
<evidence type="ECO:0000256" key="1">
    <source>
        <dbReference type="ARBA" id="ARBA00000757"/>
    </source>
</evidence>
<evidence type="ECO:0000256" key="6">
    <source>
        <dbReference type="ARBA" id="ARBA00022833"/>
    </source>
</evidence>
<keyword evidence="5" id="KW-0479">Metal-binding</keyword>
<feature type="domain" description="Mannose-6-phosphate isomerase cupin" evidence="12">
    <location>
        <begin position="323"/>
        <end position="399"/>
    </location>
</feature>
<proteinExistence type="inferred from homology"/>
<dbReference type="PIRSF" id="PIRSF001480">
    <property type="entry name" value="Mannose-6-phosphate_isomerase"/>
    <property type="match status" value="1"/>
</dbReference>
<dbReference type="GO" id="GO:0016853">
    <property type="term" value="F:isomerase activity"/>
    <property type="evidence" value="ECO:0007669"/>
    <property type="project" value="UniProtKB-KW"/>
</dbReference>
<dbReference type="Pfam" id="PF20512">
    <property type="entry name" value="PMI_typeI_hel"/>
    <property type="match status" value="1"/>
</dbReference>
<dbReference type="CDD" id="cd07011">
    <property type="entry name" value="cupin_PMI_type_I_N"/>
    <property type="match status" value="1"/>
</dbReference>
<gene>
    <name evidence="13" type="ORF">BZG73_03750</name>
</gene>
<evidence type="ECO:0000313" key="14">
    <source>
        <dbReference type="Proteomes" id="UP000189410"/>
    </source>
</evidence>
<name>A0ABX3KDZ0_9GAMM</name>
<protein>
    <recommendedName>
        <fullName evidence="4">mannose-6-phosphate isomerase</fullName>
        <ecNumber evidence="4">5.3.1.8</ecNumber>
    </recommendedName>
    <alternativeName>
        <fullName evidence="8">Phosphohexomutase</fullName>
    </alternativeName>
    <alternativeName>
        <fullName evidence="9">Phosphomannose isomerase</fullName>
    </alternativeName>
</protein>
<dbReference type="PANTHER" id="PTHR10309:SF0">
    <property type="entry name" value="MANNOSE-6-PHOSPHATE ISOMERASE"/>
    <property type="match status" value="1"/>
</dbReference>
<keyword evidence="7 13" id="KW-0413">Isomerase</keyword>
<keyword evidence="14" id="KW-1185">Reference proteome</keyword>
<evidence type="ECO:0000256" key="7">
    <source>
        <dbReference type="ARBA" id="ARBA00023235"/>
    </source>
</evidence>
<dbReference type="Pfam" id="PF20511">
    <property type="entry name" value="PMI_typeI_cat"/>
    <property type="match status" value="1"/>
</dbReference>
<feature type="domain" description="Phosphomannose isomerase type I catalytic" evidence="10">
    <location>
        <begin position="13"/>
        <end position="158"/>
    </location>
</feature>
<dbReference type="InterPro" id="IPR001250">
    <property type="entry name" value="Man6P_Isoase-1"/>
</dbReference>
<evidence type="ECO:0000256" key="3">
    <source>
        <dbReference type="ARBA" id="ARBA00010772"/>
    </source>
</evidence>
<sequence>MNSPFHSQPFFLMRNPIQTYQWGSRTALPRMFHIPNPDQQPQAEIWMGAHPKASSEIQVGTDWLPLNTLIESDPQSALSTEVYQRFGELPFLFKVLAADTALSIQVHPSKQEAEHGYQKENQQGIALSAAHRNYKDPNHKPELIYALTPFKAMNGFRPYSDIIANIAKINHDSLTPIFQSFTDSPAEDSLQSAFAQLLALEATDKAAAVGGLMAVANQNATVAPFDTIIDLATQYPGDIGLFAPLLLNVVTLAPGEAMFLHARTPHAYINGVGLEVMANSDNVLRAGLTPKHIDVDELIACTSFAPIATANITLEPTRTDQGTHYPVAVPDFSFTHYLQVDDLTCHMHSGEIIFAIDAPLTVSHGDHKLTIEKGESIFIPACTSEYQLHCQGGAVRVFNQIG</sequence>
<dbReference type="PANTHER" id="PTHR10309">
    <property type="entry name" value="MANNOSE-6-PHOSPHATE ISOMERASE"/>
    <property type="match status" value="1"/>
</dbReference>
<dbReference type="InterPro" id="IPR014710">
    <property type="entry name" value="RmlC-like_jellyroll"/>
</dbReference>
<dbReference type="EMBL" id="MUFB01000004">
    <property type="protein sequence ID" value="OOE86961.1"/>
    <property type="molecule type" value="Genomic_DNA"/>
</dbReference>
<comment type="caution">
    <text evidence="13">The sequence shown here is derived from an EMBL/GenBank/DDBJ whole genome shotgun (WGS) entry which is preliminary data.</text>
</comment>
<dbReference type="PROSITE" id="PS00965">
    <property type="entry name" value="PMI_I_1"/>
    <property type="match status" value="1"/>
</dbReference>
<organism evidence="13 14">
    <name type="scientific">Salinivibrio siamensis</name>
    <dbReference type="NCBI Taxonomy" id="414286"/>
    <lineage>
        <taxon>Bacteria</taxon>
        <taxon>Pseudomonadati</taxon>
        <taxon>Pseudomonadota</taxon>
        <taxon>Gammaproteobacteria</taxon>
        <taxon>Vibrionales</taxon>
        <taxon>Vibrionaceae</taxon>
        <taxon>Salinivibrio</taxon>
    </lineage>
</organism>
<dbReference type="InterPro" id="IPR018050">
    <property type="entry name" value="Pmannose_isomerase-type1_CS"/>
</dbReference>
<dbReference type="InterPro" id="IPR016305">
    <property type="entry name" value="Mannose-6-P_Isomerase"/>
</dbReference>
<evidence type="ECO:0000259" key="12">
    <source>
        <dbReference type="Pfam" id="PF21621"/>
    </source>
</evidence>
<accession>A0ABX3KDZ0</accession>
<evidence type="ECO:0000256" key="9">
    <source>
        <dbReference type="ARBA" id="ARBA00030762"/>
    </source>
</evidence>
<dbReference type="PRINTS" id="PR00714">
    <property type="entry name" value="MAN6PISMRASE"/>
</dbReference>
<evidence type="ECO:0000256" key="5">
    <source>
        <dbReference type="ARBA" id="ARBA00022723"/>
    </source>
</evidence>
<evidence type="ECO:0000256" key="2">
    <source>
        <dbReference type="ARBA" id="ARBA00001947"/>
    </source>
</evidence>
<dbReference type="Proteomes" id="UP000189410">
    <property type="component" value="Unassembled WGS sequence"/>
</dbReference>
<dbReference type="InterPro" id="IPR046457">
    <property type="entry name" value="PMI_typeI_cat"/>
</dbReference>
<evidence type="ECO:0000259" key="10">
    <source>
        <dbReference type="Pfam" id="PF20511"/>
    </source>
</evidence>
<comment type="similarity">
    <text evidence="3">Belongs to the mannose-6-phosphate isomerase type 1 family.</text>
</comment>
<dbReference type="NCBIfam" id="TIGR00218">
    <property type="entry name" value="manA"/>
    <property type="match status" value="1"/>
</dbReference>
<feature type="domain" description="Phosphomannose isomerase type I helical insertion" evidence="11">
    <location>
        <begin position="184"/>
        <end position="247"/>
    </location>
</feature>
<dbReference type="InterPro" id="IPR049071">
    <property type="entry name" value="MPI_cupin_dom"/>
</dbReference>
<dbReference type="RefSeq" id="WP_077667631.1">
    <property type="nucleotide sequence ID" value="NZ_MUFB01000004.1"/>
</dbReference>
<evidence type="ECO:0000256" key="8">
    <source>
        <dbReference type="ARBA" id="ARBA00029741"/>
    </source>
</evidence>
<evidence type="ECO:0000313" key="13">
    <source>
        <dbReference type="EMBL" id="OOE86961.1"/>
    </source>
</evidence>
<keyword evidence="6" id="KW-0862">Zinc</keyword>
<dbReference type="InterPro" id="IPR046458">
    <property type="entry name" value="PMI_typeI_hel"/>
</dbReference>
<reference evidence="13 14" key="1">
    <citation type="journal article" date="2017" name="Genome Announc.">
        <title>Draft Genome Sequences of Salinivibrio proteolyticus, Salinivibrio sharmensis, Salinivibrio siamensis, Salinivibrio costicola subsp. alcaliphilus, Salinivibrio costicola subsp. vallismortis, and 29 New Isolates Belonging to the Genus Salinivibrio.</title>
        <authorList>
            <person name="Lopez-Hermoso C."/>
            <person name="de la Haba R.R."/>
            <person name="Sanchez-Porro C."/>
            <person name="Bayliss S.C."/>
            <person name="Feil E.J."/>
            <person name="Ventosa A."/>
        </authorList>
    </citation>
    <scope>NUCLEOTIDE SEQUENCE [LARGE SCALE GENOMIC DNA]</scope>
    <source>
        <strain evidence="13 14">JCM 14472</strain>
    </source>
</reference>
<dbReference type="EC" id="5.3.1.8" evidence="4"/>
<dbReference type="Gene3D" id="2.60.120.10">
    <property type="entry name" value="Jelly Rolls"/>
    <property type="match status" value="2"/>
</dbReference>
<dbReference type="Gene3D" id="1.10.441.10">
    <property type="entry name" value="Phosphomannose Isomerase, domain 2"/>
    <property type="match status" value="1"/>
</dbReference>
<dbReference type="SUPFAM" id="SSF51182">
    <property type="entry name" value="RmlC-like cupins"/>
    <property type="match status" value="1"/>
</dbReference>
<comment type="cofactor">
    <cofactor evidence="2">
        <name>Zn(2+)</name>
        <dbReference type="ChEBI" id="CHEBI:29105"/>
    </cofactor>
</comment>
<dbReference type="Pfam" id="PF21621">
    <property type="entry name" value="MPI_cupin_dom"/>
    <property type="match status" value="1"/>
</dbReference>